<keyword evidence="1" id="KW-0472">Membrane</keyword>
<feature type="transmembrane region" description="Helical" evidence="1">
    <location>
        <begin position="23"/>
        <end position="47"/>
    </location>
</feature>
<accession>A0A919YXY7</accession>
<dbReference type="EMBL" id="BOSE01000010">
    <property type="protein sequence ID" value="GIP18828.1"/>
    <property type="molecule type" value="Genomic_DNA"/>
</dbReference>
<gene>
    <name evidence="2" type="ORF">J40TS1_44700</name>
</gene>
<protein>
    <submittedName>
        <fullName evidence="2">Uncharacterized protein</fullName>
    </submittedName>
</protein>
<evidence type="ECO:0000313" key="3">
    <source>
        <dbReference type="Proteomes" id="UP000683139"/>
    </source>
</evidence>
<dbReference type="RefSeq" id="WP_213519477.1">
    <property type="nucleotide sequence ID" value="NZ_BOSE01000010.1"/>
</dbReference>
<evidence type="ECO:0000313" key="2">
    <source>
        <dbReference type="EMBL" id="GIP18828.1"/>
    </source>
</evidence>
<organism evidence="2 3">
    <name type="scientific">Paenibacillus montaniterrae</name>
    <dbReference type="NCBI Taxonomy" id="429341"/>
    <lineage>
        <taxon>Bacteria</taxon>
        <taxon>Bacillati</taxon>
        <taxon>Bacillota</taxon>
        <taxon>Bacilli</taxon>
        <taxon>Bacillales</taxon>
        <taxon>Paenibacillaceae</taxon>
        <taxon>Paenibacillus</taxon>
    </lineage>
</organism>
<keyword evidence="1" id="KW-1133">Transmembrane helix</keyword>
<reference evidence="2" key="1">
    <citation type="submission" date="2021-03" db="EMBL/GenBank/DDBJ databases">
        <title>Antimicrobial resistance genes in bacteria isolated from Japanese honey, and their potential for conferring macrolide and lincosamide resistance in the American foulbrood pathogen Paenibacillus larvae.</title>
        <authorList>
            <person name="Okamoto M."/>
            <person name="Kumagai M."/>
            <person name="Kanamori H."/>
            <person name="Takamatsu D."/>
        </authorList>
    </citation>
    <scope>NUCLEOTIDE SEQUENCE</scope>
    <source>
        <strain evidence="2">J40TS1</strain>
    </source>
</reference>
<evidence type="ECO:0000256" key="1">
    <source>
        <dbReference type="SAM" id="Phobius"/>
    </source>
</evidence>
<proteinExistence type="predicted"/>
<name>A0A919YXY7_9BACL</name>
<sequence length="95" mass="10268">MSSNTKSVHINELKSSPPDASRIVNIMTIIAWLVLGIGVVMCLANIADFNDRNWGLMIGIGFLVGSVHIYVIGTAIGLVHKRAVNQYSNKSDDAN</sequence>
<dbReference type="Proteomes" id="UP000683139">
    <property type="component" value="Unassembled WGS sequence"/>
</dbReference>
<feature type="transmembrane region" description="Helical" evidence="1">
    <location>
        <begin position="53"/>
        <end position="79"/>
    </location>
</feature>
<dbReference type="AlphaFoldDB" id="A0A919YXY7"/>
<keyword evidence="1" id="KW-0812">Transmembrane</keyword>
<keyword evidence="3" id="KW-1185">Reference proteome</keyword>
<comment type="caution">
    <text evidence="2">The sequence shown here is derived from an EMBL/GenBank/DDBJ whole genome shotgun (WGS) entry which is preliminary data.</text>
</comment>